<gene>
    <name evidence="2" type="ORF">FMM08_07445</name>
</gene>
<evidence type="ECO:0000313" key="2">
    <source>
        <dbReference type="EMBL" id="TXR56609.1"/>
    </source>
</evidence>
<dbReference type="EMBL" id="VKAC01000004">
    <property type="protein sequence ID" value="TXR56609.1"/>
    <property type="molecule type" value="Genomic_DNA"/>
</dbReference>
<keyword evidence="3" id="KW-1185">Reference proteome</keyword>
<dbReference type="OrthoDB" id="9974607at2"/>
<comment type="caution">
    <text evidence="2">The sequence shown here is derived from an EMBL/GenBank/DDBJ whole genome shotgun (WGS) entry which is preliminary data.</text>
</comment>
<evidence type="ECO:0000313" key="3">
    <source>
        <dbReference type="Proteomes" id="UP000321234"/>
    </source>
</evidence>
<feature type="region of interest" description="Disordered" evidence="1">
    <location>
        <begin position="1"/>
        <end position="24"/>
    </location>
</feature>
<dbReference type="AlphaFoldDB" id="A0A5C8ZHI9"/>
<evidence type="ECO:0000256" key="1">
    <source>
        <dbReference type="SAM" id="MobiDB-lite"/>
    </source>
</evidence>
<dbReference type="Proteomes" id="UP000321234">
    <property type="component" value="Unassembled WGS sequence"/>
</dbReference>
<sequence>MLDSPTSGPTAPAEPVDDDARDRSAAAAPLGAVRAVVRQLDRACSAATTSTASWEALVVALRACADELARQDAAAWRLAVGSAVPLEHWVAGEWATRLRDALVDDGFTSRCAVQAVEVVAVHLQRTCPAAVVTPSGSGASSAPGVPGAVGPLSAYPVLQRLRPQLSADTEGAPAASVQALLAQVAALRA</sequence>
<name>A0A5C8ZHI9_9ACTN</name>
<protein>
    <submittedName>
        <fullName evidence="2">Uncharacterized protein</fullName>
    </submittedName>
</protein>
<accession>A0A5C8ZHI9</accession>
<reference evidence="2 3" key="1">
    <citation type="submission" date="2019-07" db="EMBL/GenBank/DDBJ databases">
        <title>Quadrisphaera sp. strain DD2A genome sequencing and assembly.</title>
        <authorList>
            <person name="Kim I."/>
        </authorList>
    </citation>
    <scope>NUCLEOTIDE SEQUENCE [LARGE SCALE GENOMIC DNA]</scope>
    <source>
        <strain evidence="2 3">DD2A</strain>
    </source>
</reference>
<organism evidence="2 3">
    <name type="scientific">Quadrisphaera setariae</name>
    <dbReference type="NCBI Taxonomy" id="2593304"/>
    <lineage>
        <taxon>Bacteria</taxon>
        <taxon>Bacillati</taxon>
        <taxon>Actinomycetota</taxon>
        <taxon>Actinomycetes</taxon>
        <taxon>Kineosporiales</taxon>
        <taxon>Kineosporiaceae</taxon>
        <taxon>Quadrisphaera</taxon>
    </lineage>
</organism>
<dbReference type="RefSeq" id="WP_147925738.1">
    <property type="nucleotide sequence ID" value="NZ_VKAC01000004.1"/>
</dbReference>
<proteinExistence type="predicted"/>